<reference evidence="4" key="1">
    <citation type="submission" date="2017-02" db="UniProtKB">
        <authorList>
            <consortium name="WormBaseParasite"/>
        </authorList>
    </citation>
    <scope>IDENTIFICATION</scope>
</reference>
<name>A0A0R3PF80_ANGCS</name>
<keyword evidence="1" id="KW-0472">Membrane</keyword>
<evidence type="ECO:0000256" key="1">
    <source>
        <dbReference type="SAM" id="Phobius"/>
    </source>
</evidence>
<dbReference type="Proteomes" id="UP000267027">
    <property type="component" value="Unassembled WGS sequence"/>
</dbReference>
<dbReference type="EMBL" id="UYYA01000641">
    <property type="protein sequence ID" value="VDM54394.1"/>
    <property type="molecule type" value="Genomic_DNA"/>
</dbReference>
<gene>
    <name evidence="2" type="ORF">ACOC_LOCUS2809</name>
</gene>
<feature type="transmembrane region" description="Helical" evidence="1">
    <location>
        <begin position="43"/>
        <end position="68"/>
    </location>
</feature>
<keyword evidence="1" id="KW-0812">Transmembrane</keyword>
<dbReference type="WBParaSite" id="ACOC_0000280801-mRNA-1">
    <property type="protein sequence ID" value="ACOC_0000280801-mRNA-1"/>
    <property type="gene ID" value="ACOC_0000280801"/>
</dbReference>
<sequence length="82" mass="9047">MATSEKTVYELYCGQKYYLYVEKCLMVLFSTAELLATDWDEAVLALTVSAAVVFIIASDMVFIIVVLVPSIVLNSSIVVFAI</sequence>
<evidence type="ECO:0000313" key="4">
    <source>
        <dbReference type="WBParaSite" id="ACOC_0000280801-mRNA-1"/>
    </source>
</evidence>
<keyword evidence="3" id="KW-1185">Reference proteome</keyword>
<evidence type="ECO:0000313" key="2">
    <source>
        <dbReference type="EMBL" id="VDM54394.1"/>
    </source>
</evidence>
<proteinExistence type="predicted"/>
<protein>
    <submittedName>
        <fullName evidence="4">Ovule protein</fullName>
    </submittedName>
</protein>
<accession>A0A0R3PF80</accession>
<reference evidence="2 3" key="2">
    <citation type="submission" date="2018-11" db="EMBL/GenBank/DDBJ databases">
        <authorList>
            <consortium name="Pathogen Informatics"/>
        </authorList>
    </citation>
    <scope>NUCLEOTIDE SEQUENCE [LARGE SCALE GENOMIC DNA]</scope>
    <source>
        <strain evidence="2 3">Costa Rica</strain>
    </source>
</reference>
<organism evidence="4">
    <name type="scientific">Angiostrongylus costaricensis</name>
    <name type="common">Nematode worm</name>
    <dbReference type="NCBI Taxonomy" id="334426"/>
    <lineage>
        <taxon>Eukaryota</taxon>
        <taxon>Metazoa</taxon>
        <taxon>Ecdysozoa</taxon>
        <taxon>Nematoda</taxon>
        <taxon>Chromadorea</taxon>
        <taxon>Rhabditida</taxon>
        <taxon>Rhabditina</taxon>
        <taxon>Rhabditomorpha</taxon>
        <taxon>Strongyloidea</taxon>
        <taxon>Metastrongylidae</taxon>
        <taxon>Angiostrongylus</taxon>
    </lineage>
</organism>
<keyword evidence="1" id="KW-1133">Transmembrane helix</keyword>
<evidence type="ECO:0000313" key="3">
    <source>
        <dbReference type="Proteomes" id="UP000267027"/>
    </source>
</evidence>
<dbReference type="AlphaFoldDB" id="A0A0R3PF80"/>